<dbReference type="GeneID" id="121393362"/>
<feature type="compositionally biased region" description="Polar residues" evidence="1">
    <location>
        <begin position="238"/>
        <end position="259"/>
    </location>
</feature>
<sequence>MSTSTAVDPGTKFSSQAVFAYNSKEIDRILNQSEGINLGFDSRPATEPGKDLLYTEKKLLNLKLHRSALTEYVRAGIIPRGLRADLKPTLCTNNPLMQTRWQEICYKFSTDLMVLTIECLDVEIEEVNMLVISKKQAINEHLESTQASTLFTEQQEILNKLKKEIVSRKQRKYLRDSRDYELNCVYEWREEASKQRRERRGAPPIPCDRRMPVTRSEQTGKYYRPRGPAPSHEEQWEPRQSNPRYYNRTPTLQEGASYSRSEDDYATSHFLGAAHREKKDPRKPAPREPYPRRDRNQKR</sequence>
<feature type="region of interest" description="Disordered" evidence="1">
    <location>
        <begin position="193"/>
        <end position="299"/>
    </location>
</feature>
<evidence type="ECO:0000313" key="3">
    <source>
        <dbReference type="RefSeq" id="XP_041417638.1"/>
    </source>
</evidence>
<organism evidence="2 3">
    <name type="scientific">Xenopus laevis</name>
    <name type="common">African clawed frog</name>
    <dbReference type="NCBI Taxonomy" id="8355"/>
    <lineage>
        <taxon>Eukaryota</taxon>
        <taxon>Metazoa</taxon>
        <taxon>Chordata</taxon>
        <taxon>Craniata</taxon>
        <taxon>Vertebrata</taxon>
        <taxon>Euteleostomi</taxon>
        <taxon>Amphibia</taxon>
        <taxon>Batrachia</taxon>
        <taxon>Anura</taxon>
        <taxon>Pipoidea</taxon>
        <taxon>Pipidae</taxon>
        <taxon>Xenopodinae</taxon>
        <taxon>Xenopus</taxon>
        <taxon>Xenopus</taxon>
    </lineage>
</organism>
<accession>A0A8J1KLM9</accession>
<dbReference type="AlphaFoldDB" id="A0A8J1KLM9"/>
<evidence type="ECO:0000256" key="1">
    <source>
        <dbReference type="SAM" id="MobiDB-lite"/>
    </source>
</evidence>
<reference evidence="3" key="1">
    <citation type="submission" date="2025-08" db="UniProtKB">
        <authorList>
            <consortium name="RefSeq"/>
        </authorList>
    </citation>
    <scope>IDENTIFICATION</scope>
    <source>
        <strain evidence="3">J_2021</strain>
        <tissue evidence="3">Erythrocytes</tissue>
    </source>
</reference>
<gene>
    <name evidence="3" type="primary">LOC121393362</name>
</gene>
<dbReference type="Proteomes" id="UP000186698">
    <property type="component" value="Chromosome 1L"/>
</dbReference>
<dbReference type="RefSeq" id="XP_041417638.1">
    <property type="nucleotide sequence ID" value="XM_041561704.1"/>
</dbReference>
<proteinExistence type="predicted"/>
<feature type="compositionally biased region" description="Basic and acidic residues" evidence="1">
    <location>
        <begin position="274"/>
        <end position="299"/>
    </location>
</feature>
<protein>
    <submittedName>
        <fullName evidence="3">Uncharacterized protein LOC121393362</fullName>
    </submittedName>
</protein>
<name>A0A8J1KLM9_XENLA</name>
<evidence type="ECO:0000313" key="2">
    <source>
        <dbReference type="Proteomes" id="UP000186698"/>
    </source>
</evidence>
<keyword evidence="2" id="KW-1185">Reference proteome</keyword>
<dbReference type="KEGG" id="xla:121393362"/>